<dbReference type="EMBL" id="AEUX02000006">
    <property type="protein sequence ID" value="EHI69656.1"/>
    <property type="molecule type" value="Genomic_DNA"/>
</dbReference>
<dbReference type="InterPro" id="IPR000917">
    <property type="entry name" value="Sulfatase_N"/>
</dbReference>
<protein>
    <submittedName>
        <fullName evidence="3">Arylsulfatase</fullName>
        <ecNumber evidence="3">3.1.6.-</ecNumber>
    </submittedName>
</protein>
<dbReference type="Gene3D" id="3.40.720.10">
    <property type="entry name" value="Alkaline Phosphatase, subunit A"/>
    <property type="match status" value="1"/>
</dbReference>
<evidence type="ECO:0000313" key="4">
    <source>
        <dbReference type="Proteomes" id="UP000003330"/>
    </source>
</evidence>
<keyword evidence="1" id="KW-0812">Transmembrane</keyword>
<feature type="transmembrane region" description="Helical" evidence="1">
    <location>
        <begin position="341"/>
        <end position="364"/>
    </location>
</feature>
<feature type="transmembrane region" description="Helical" evidence="1">
    <location>
        <begin position="230"/>
        <end position="248"/>
    </location>
</feature>
<dbReference type="Pfam" id="PF00884">
    <property type="entry name" value="Sulfatase"/>
    <property type="match status" value="1"/>
</dbReference>
<feature type="transmembrane region" description="Helical" evidence="1">
    <location>
        <begin position="260"/>
        <end position="283"/>
    </location>
</feature>
<evidence type="ECO:0000256" key="1">
    <source>
        <dbReference type="SAM" id="Phobius"/>
    </source>
</evidence>
<feature type="transmembrane region" description="Helical" evidence="1">
    <location>
        <begin position="290"/>
        <end position="310"/>
    </location>
</feature>
<dbReference type="AlphaFoldDB" id="G5K3W0"/>
<feature type="transmembrane region" description="Helical" evidence="1">
    <location>
        <begin position="159"/>
        <end position="180"/>
    </location>
</feature>
<dbReference type="RefSeq" id="WP_008089125.1">
    <property type="nucleotide sequence ID" value="NZ_AEUX02000006.1"/>
</dbReference>
<evidence type="ECO:0000313" key="3">
    <source>
        <dbReference type="EMBL" id="EHI69656.1"/>
    </source>
</evidence>
<dbReference type="InterPro" id="IPR017850">
    <property type="entry name" value="Alkaline_phosphatase_core_sf"/>
</dbReference>
<dbReference type="EC" id="3.1.6.-" evidence="3"/>
<feature type="transmembrane region" description="Helical" evidence="1">
    <location>
        <begin position="192"/>
        <end position="218"/>
    </location>
</feature>
<keyword evidence="4" id="KW-1185">Reference proteome</keyword>
<sequence length="824" mass="94534">MNQKNFFTINNLNWLHHLLLAVFIYYINFYTVNNALLSKSVKALSVYQNFLTISFSFFILSLFGIAYYISRHLNWEFFVKVIIISVIYQFLSYFLLLTQNLNNKKFELWNLSKNDFYQFQMFPILFGILGISILIKWLINQLKWNQKHLFLKDYQSKHYSLAMLLSILPVNDSHLLKVMASQLPKPSHLENYIPYLLNLTALLFLISFSFSLIIYVALNSLSNFRSNKPSLSLAITSSLFFALVYNYTLQYGVKGDNALLGYYIFPGATLFQIAFLFSIILLLYLILNRFFPTTLLVLSIGAIVSIANLLKETMRSEPLLLTDFVWLQELGLVSSFVDHSLVLKIIFGLVLSLLLGWYLHKIVLAGKIVNNTLKRIVSIGMVCLLMAFLLLPFYTEKEGKIIKGIPVVSRLQNGNDINWLGFSTNARYKSLSYVWTRQVTKKVMEKPDNYSEKSISKIIHKYTSLAEDINKNRENNISEQTVIYLLSESLSDPARISNVTVSQDVLPNIKSIKANTTSGLMQSDSYGGGTANMEFQTLTSLPFYNFSSSVSVLYSEVFPKMIRPHTISEFYKPKNRIAMHLANANNFNRKAVYKTLGFDKFLASTGSKDKFKNVENVGLLPSDKMVYDNILSLINPKENQFFSVITMQNHVPWSSDYPQEVTGEGLGFTDEENRNLTSYARLLTFTDEETRNFLERLSTIDKPITVVFYGDHLPGLYPDSAFDNHIENKYLTDYFIWSNFNDKKENHPLINSSDFTAALLEHTDSKVSPYYALLTEVLNKASVDKSPKSPEVKAIQKDLRNIQYDLTIGKGYLLKDKSFFNLSN</sequence>
<keyword evidence="1" id="KW-0472">Membrane</keyword>
<organism evidence="3 4">
    <name type="scientific">Streptococcus ictaluri 707-05</name>
    <dbReference type="NCBI Taxonomy" id="764299"/>
    <lineage>
        <taxon>Bacteria</taxon>
        <taxon>Bacillati</taxon>
        <taxon>Bacillota</taxon>
        <taxon>Bacilli</taxon>
        <taxon>Lactobacillales</taxon>
        <taxon>Streptococcaceae</taxon>
        <taxon>Streptococcus</taxon>
    </lineage>
</organism>
<dbReference type="Proteomes" id="UP000003330">
    <property type="component" value="Unassembled WGS sequence"/>
</dbReference>
<feature type="transmembrane region" description="Helical" evidence="1">
    <location>
        <begin position="12"/>
        <end position="30"/>
    </location>
</feature>
<dbReference type="OrthoDB" id="243547at2"/>
<gene>
    <name evidence="3" type="ORF">STRIC_1484</name>
</gene>
<dbReference type="SUPFAM" id="SSF53649">
    <property type="entry name" value="Alkaline phosphatase-like"/>
    <property type="match status" value="1"/>
</dbReference>
<accession>G5K3W0</accession>
<reference evidence="3 4" key="1">
    <citation type="journal article" date="2014" name="Int. J. Syst. Evol. Microbiol.">
        <title>Phylogenomics and the dynamic genome evolution of the genus Streptococcus.</title>
        <authorList>
            <consortium name="The Broad Institute Genome Sequencing Platform"/>
            <person name="Richards V.P."/>
            <person name="Palmer S.R."/>
            <person name="Pavinski Bitar P.D."/>
            <person name="Qin X."/>
            <person name="Weinstock G.M."/>
            <person name="Highlander S.K."/>
            <person name="Town C.D."/>
            <person name="Burne R.A."/>
            <person name="Stanhope M.J."/>
        </authorList>
    </citation>
    <scope>NUCLEOTIDE SEQUENCE [LARGE SCALE GENOMIC DNA]</scope>
    <source>
        <strain evidence="3 4">707-05</strain>
    </source>
</reference>
<dbReference type="CDD" id="cd16015">
    <property type="entry name" value="LTA_synthase"/>
    <property type="match status" value="1"/>
</dbReference>
<feature type="transmembrane region" description="Helical" evidence="1">
    <location>
        <begin position="376"/>
        <end position="394"/>
    </location>
</feature>
<proteinExistence type="predicted"/>
<keyword evidence="1" id="KW-1133">Transmembrane helix</keyword>
<name>G5K3W0_9STRE</name>
<feature type="domain" description="Sulfatase N-terminal" evidence="2">
    <location>
        <begin position="480"/>
        <end position="764"/>
    </location>
</feature>
<dbReference type="STRING" id="764299.STRIC_1484"/>
<dbReference type="eggNOG" id="COG1368">
    <property type="taxonomic scope" value="Bacteria"/>
</dbReference>
<comment type="caution">
    <text evidence="3">The sequence shown here is derived from an EMBL/GenBank/DDBJ whole genome shotgun (WGS) entry which is preliminary data.</text>
</comment>
<feature type="transmembrane region" description="Helical" evidence="1">
    <location>
        <begin position="116"/>
        <end position="139"/>
    </location>
</feature>
<keyword evidence="3" id="KW-0378">Hydrolase</keyword>
<evidence type="ECO:0000259" key="2">
    <source>
        <dbReference type="Pfam" id="PF00884"/>
    </source>
</evidence>
<feature type="transmembrane region" description="Helical" evidence="1">
    <location>
        <begin position="77"/>
        <end position="96"/>
    </location>
</feature>
<feature type="transmembrane region" description="Helical" evidence="1">
    <location>
        <begin position="50"/>
        <end position="70"/>
    </location>
</feature>
<dbReference type="GO" id="GO:0016787">
    <property type="term" value="F:hydrolase activity"/>
    <property type="evidence" value="ECO:0007669"/>
    <property type="project" value="UniProtKB-KW"/>
</dbReference>